<dbReference type="RefSeq" id="WP_123197926.1">
    <property type="nucleotide sequence ID" value="NZ_QICB01000002.1"/>
</dbReference>
<evidence type="ECO:0000313" key="1">
    <source>
        <dbReference type="EMBL" id="RNL20827.1"/>
    </source>
</evidence>
<name>A0A3N0AI22_9ACTN</name>
<dbReference type="OrthoDB" id="3199394at2"/>
<accession>A0A3N0AI22</accession>
<protein>
    <submittedName>
        <fullName evidence="1">Uncharacterized protein</fullName>
    </submittedName>
</protein>
<dbReference type="SUPFAM" id="SSF88659">
    <property type="entry name" value="Sigma3 and sigma4 domains of RNA polymerase sigma factors"/>
    <property type="match status" value="1"/>
</dbReference>
<dbReference type="Proteomes" id="UP000267368">
    <property type="component" value="Unassembled WGS sequence"/>
</dbReference>
<reference evidence="2" key="1">
    <citation type="submission" date="2018-05" db="EMBL/GenBank/DDBJ databases">
        <title>Genome Sequencing of selected type strains of the family Eggerthellaceae.</title>
        <authorList>
            <person name="Danylec N."/>
            <person name="Stoll D.A."/>
            <person name="Doetsch A."/>
            <person name="Huch M."/>
        </authorList>
    </citation>
    <scope>NUCLEOTIDE SEQUENCE [LARGE SCALE GENOMIC DNA]</scope>
    <source>
        <strain evidence="2">DSM 17537</strain>
    </source>
</reference>
<organism evidence="1 2">
    <name type="scientific">Slackia faecicanis</name>
    <dbReference type="NCBI Taxonomy" id="255723"/>
    <lineage>
        <taxon>Bacteria</taxon>
        <taxon>Bacillati</taxon>
        <taxon>Actinomycetota</taxon>
        <taxon>Coriobacteriia</taxon>
        <taxon>Eggerthellales</taxon>
        <taxon>Eggerthellaceae</taxon>
        <taxon>Slackia</taxon>
    </lineage>
</organism>
<proteinExistence type="predicted"/>
<evidence type="ECO:0000313" key="2">
    <source>
        <dbReference type="Proteomes" id="UP000267368"/>
    </source>
</evidence>
<comment type="caution">
    <text evidence="1">The sequence shown here is derived from an EMBL/GenBank/DDBJ whole genome shotgun (WGS) entry which is preliminary data.</text>
</comment>
<dbReference type="AlphaFoldDB" id="A0A3N0AI22"/>
<dbReference type="EMBL" id="QICB01000002">
    <property type="protein sequence ID" value="RNL20827.1"/>
    <property type="molecule type" value="Genomic_DNA"/>
</dbReference>
<sequence length="145" mass="16144">MKMILSDEQTLVSRYLRSFRTASDRLDSAFVFLEKAEAARSSISASIGTFSMGGEQRDRMLGAMLRMDSAIDDIGGFTAELSDRFKEVEGLISEVQELDPRAGRALRDVYVSGLTVKEAAEKEGCSRKTEYENLKRGLDIAYDLL</sequence>
<gene>
    <name evidence="1" type="ORF">DMP07_04415</name>
</gene>
<keyword evidence="2" id="KW-1185">Reference proteome</keyword>
<dbReference type="InterPro" id="IPR013324">
    <property type="entry name" value="RNA_pol_sigma_r3/r4-like"/>
</dbReference>